<dbReference type="PROSITE" id="PS51257">
    <property type="entry name" value="PROKAR_LIPOPROTEIN"/>
    <property type="match status" value="1"/>
</dbReference>
<dbReference type="AlphaFoldDB" id="A0A1M7SUQ0"/>
<evidence type="ECO:0000259" key="2">
    <source>
        <dbReference type="Pfam" id="PF10988"/>
    </source>
</evidence>
<keyword evidence="1" id="KW-0732">Signal</keyword>
<feature type="chain" id="PRO_5012116412" evidence="1">
    <location>
        <begin position="17"/>
        <end position="258"/>
    </location>
</feature>
<dbReference type="STRING" id="198312.SAMN02745193_02408"/>
<feature type="signal peptide" evidence="1">
    <location>
        <begin position="1"/>
        <end position="16"/>
    </location>
</feature>
<dbReference type="InterPro" id="IPR021255">
    <property type="entry name" value="DUF2807"/>
</dbReference>
<gene>
    <name evidence="3" type="ORF">SAMN02745193_02408</name>
</gene>
<reference evidence="4" key="1">
    <citation type="submission" date="2016-12" db="EMBL/GenBank/DDBJ databases">
        <authorList>
            <person name="Varghese N."/>
            <person name="Submissions S."/>
        </authorList>
    </citation>
    <scope>NUCLEOTIDE SEQUENCE [LARGE SCALE GENOMIC DNA]</scope>
    <source>
        <strain evidence="4">DSM 11032</strain>
    </source>
</reference>
<dbReference type="Pfam" id="PF10988">
    <property type="entry name" value="DUF2807"/>
    <property type="match status" value="1"/>
</dbReference>
<dbReference type="Gene3D" id="2.160.20.120">
    <property type="match status" value="1"/>
</dbReference>
<dbReference type="EMBL" id="FRDF01000014">
    <property type="protein sequence ID" value="SHN62192.1"/>
    <property type="molecule type" value="Genomic_DNA"/>
</dbReference>
<keyword evidence="4" id="KW-1185">Reference proteome</keyword>
<dbReference type="Proteomes" id="UP000184391">
    <property type="component" value="Unassembled WGS sequence"/>
</dbReference>
<evidence type="ECO:0000313" key="4">
    <source>
        <dbReference type="Proteomes" id="UP000184391"/>
    </source>
</evidence>
<dbReference type="OrthoDB" id="7425768at2"/>
<name>A0A1M7SUQ0_9SPHN</name>
<evidence type="ECO:0000256" key="1">
    <source>
        <dbReference type="SAM" id="SignalP"/>
    </source>
</evidence>
<sequence length="258" mass="25708">MINPFFKRMAPLAALALGTALSGCDGTNIRINGKEGVPLAELDMSGPAPTELVLSSGDQVILTEGAAFNLTVEGESTDSLRFVRDDKLIGIAREDGWKDGGQATIRITMPPPEELVIAGSGSVKAQSLANTSSINIGGSGSVEFASVAAETFEVNIGGSGKIKGAGTAQRLEINIGGSGDVDLAGLKADRAEVAIGGSGDVAFASDGTVEASIAGAGDVKVTGSAKCTVNAFGSGTLTCNPAAAETAPSALPAEEPAE</sequence>
<dbReference type="RefSeq" id="WP_072675246.1">
    <property type="nucleotide sequence ID" value="NZ_FRDF01000014.1"/>
</dbReference>
<proteinExistence type="predicted"/>
<organism evidence="3 4">
    <name type="scientific">Erythrobacter sanguineus</name>
    <dbReference type="NCBI Taxonomy" id="198312"/>
    <lineage>
        <taxon>Bacteria</taxon>
        <taxon>Pseudomonadati</taxon>
        <taxon>Pseudomonadota</taxon>
        <taxon>Alphaproteobacteria</taxon>
        <taxon>Sphingomonadales</taxon>
        <taxon>Erythrobacteraceae</taxon>
        <taxon>Erythrobacter/Porphyrobacter group</taxon>
        <taxon>Erythrobacter</taxon>
    </lineage>
</organism>
<evidence type="ECO:0000313" key="3">
    <source>
        <dbReference type="EMBL" id="SHN62192.1"/>
    </source>
</evidence>
<protein>
    <submittedName>
        <fullName evidence="3">Putative auto-transporter adhesin, head GIN domain</fullName>
    </submittedName>
</protein>
<feature type="domain" description="Putative auto-transporter adhesin head GIN" evidence="2">
    <location>
        <begin position="49"/>
        <end position="225"/>
    </location>
</feature>
<accession>A0A1M7SUQ0</accession>